<dbReference type="KEGG" id="mbd:MEBOL_008005"/>
<organism evidence="2 3">
    <name type="scientific">Melittangium boletus DSM 14713</name>
    <dbReference type="NCBI Taxonomy" id="1294270"/>
    <lineage>
        <taxon>Bacteria</taxon>
        <taxon>Pseudomonadati</taxon>
        <taxon>Myxococcota</taxon>
        <taxon>Myxococcia</taxon>
        <taxon>Myxococcales</taxon>
        <taxon>Cystobacterineae</taxon>
        <taxon>Archangiaceae</taxon>
        <taxon>Melittangium</taxon>
    </lineage>
</organism>
<keyword evidence="1" id="KW-0732">Signal</keyword>
<dbReference type="OrthoDB" id="5378357at2"/>
<gene>
    <name evidence="2" type="ORF">MEBOL_008005</name>
</gene>
<reference evidence="2 3" key="1">
    <citation type="submission" date="2017-06" db="EMBL/GenBank/DDBJ databases">
        <authorList>
            <person name="Kim H.J."/>
            <person name="Triplett B.A."/>
        </authorList>
    </citation>
    <scope>NUCLEOTIDE SEQUENCE [LARGE SCALE GENOMIC DNA]</scope>
    <source>
        <strain evidence="2 3">DSM 14713</strain>
    </source>
</reference>
<dbReference type="Proteomes" id="UP000217289">
    <property type="component" value="Chromosome"/>
</dbReference>
<evidence type="ECO:0000256" key="1">
    <source>
        <dbReference type="SAM" id="SignalP"/>
    </source>
</evidence>
<evidence type="ECO:0000313" key="2">
    <source>
        <dbReference type="EMBL" id="ATB34500.1"/>
    </source>
</evidence>
<dbReference type="AlphaFoldDB" id="A0A250ITD7"/>
<evidence type="ECO:0008006" key="4">
    <source>
        <dbReference type="Google" id="ProtNLM"/>
    </source>
</evidence>
<dbReference type="RefSeq" id="WP_095982387.1">
    <property type="nucleotide sequence ID" value="NZ_CP022163.1"/>
</dbReference>
<feature type="signal peptide" evidence="1">
    <location>
        <begin position="1"/>
        <end position="23"/>
    </location>
</feature>
<dbReference type="EMBL" id="CP022163">
    <property type="protein sequence ID" value="ATB34500.1"/>
    <property type="molecule type" value="Genomic_DNA"/>
</dbReference>
<sequence>MSLHSPLRASRGPALLLSWFALACNNPPPITIPEPPQVVIQLAETNTVGSSFKFAVNTSGCDQVQRLEIFDDTRALKVVPYAGNPTQVTLGTDEIRYTKGIAATLSLSAQVTCADGRSNVSQAQLATFFPVDEVVEPISGNTQIVPPYFVAEGTGNNVSFIGCAMQGNVPTLFRVKKSEPTIADSLEMDFPCDATTIITDRKPALTGLRWLWTRGRGVLALKADFSIAYSSDAAVKNLAVGPDGSAILYDSTQLRLVSPAGKVLWERTIIGDTNYLPGLVAGEPMVRTGGTSTGTVVVPLKDDGADTTAVRVAVLTYAKGELTATYELESFPLNTPFWTAFDDTGSVMYLGTQQGESASVRACALGKTGLCRASTDTRLWITSQPLAGYLAALVPYNNNSRLAVVTANQTWFLDVRNLPGNKATQGGIVNKDQTSLKPNGALVARFVQPGPSNAFYLFTSARGTDAVPDPYPVEIVATEEAEKGVLFRYQVQGDSLYGALDDSGTLWMRVGRKLVKPLSLARYRELRERQ</sequence>
<name>A0A250ITD7_9BACT</name>
<keyword evidence="3" id="KW-1185">Reference proteome</keyword>
<accession>A0A250ITD7</accession>
<proteinExistence type="predicted"/>
<protein>
    <recommendedName>
        <fullName evidence="4">Lipoprotein</fullName>
    </recommendedName>
</protein>
<feature type="chain" id="PRO_5013032768" description="Lipoprotein" evidence="1">
    <location>
        <begin position="24"/>
        <end position="530"/>
    </location>
</feature>
<evidence type="ECO:0000313" key="3">
    <source>
        <dbReference type="Proteomes" id="UP000217289"/>
    </source>
</evidence>